<dbReference type="InterPro" id="IPR050396">
    <property type="entry name" value="Glycosyltr_51/Transpeptidase"/>
</dbReference>
<dbReference type="InterPro" id="IPR001460">
    <property type="entry name" value="PCN-bd_Tpept"/>
</dbReference>
<keyword evidence="5" id="KW-0133">Cell shape</keyword>
<reference evidence="12 13" key="1">
    <citation type="submission" date="2018-06" db="EMBL/GenBank/DDBJ databases">
        <authorList>
            <consortium name="Pathogen Informatics"/>
            <person name="Doyle S."/>
        </authorList>
    </citation>
    <scope>NUCLEOTIDE SEQUENCE [LARGE SCALE GENOMIC DNA]</scope>
    <source>
        <strain evidence="12 13">NCTC10975</strain>
    </source>
</reference>
<sequence>MQRKKAVETGVADLRKTRKINDLEGAMVVVDRLSGEVRALVGGSQPQYAGFNRAMSARRSIGSLAKPATYLTALSEPERFRLNTWLADEPISVPIPGGKPWQPRNYDRGYKGRLMLVDALATSRNVPTVNLGFRSRVRPSDQNVDQTRCPCRKFRKSTSDVTWRTKLNSNGSGANFPNNRKFR</sequence>
<keyword evidence="7" id="KW-0472">Membrane</keyword>
<dbReference type="SUPFAM" id="SSF56601">
    <property type="entry name" value="beta-lactamase/transpeptidase-like"/>
    <property type="match status" value="1"/>
</dbReference>
<accession>A0A2X2DUJ7</accession>
<evidence type="ECO:0000256" key="5">
    <source>
        <dbReference type="ARBA" id="ARBA00022960"/>
    </source>
</evidence>
<gene>
    <name evidence="12" type="primary">mrcB_2</name>
    <name evidence="12" type="ORF">NCTC10975_03310</name>
</gene>
<keyword evidence="3" id="KW-0328">Glycosyltransferase</keyword>
<dbReference type="GO" id="GO:0008360">
    <property type="term" value="P:regulation of cell shape"/>
    <property type="evidence" value="ECO:0007669"/>
    <property type="project" value="UniProtKB-KW"/>
</dbReference>
<dbReference type="GO" id="GO:0009252">
    <property type="term" value="P:peptidoglycan biosynthetic process"/>
    <property type="evidence" value="ECO:0007669"/>
    <property type="project" value="UniProtKB-KW"/>
</dbReference>
<comment type="catalytic activity">
    <reaction evidence="9">
        <text>Preferential cleavage: (Ac)2-L-Lys-D-Ala-|-D-Ala. Also transpeptidation of peptidyl-alanyl moieties that are N-acyl substituents of D-alanine.</text>
        <dbReference type="EC" id="3.4.16.4"/>
    </reaction>
</comment>
<dbReference type="Proteomes" id="UP000251485">
    <property type="component" value="Unassembled WGS sequence"/>
</dbReference>
<comment type="catalytic activity">
    <reaction evidence="10">
        <text>[GlcNAc-(1-&gt;4)-Mur2Ac(oyl-L-Ala-gamma-D-Glu-L-Lys-D-Ala-D-Ala)](n)-di-trans,octa-cis-undecaprenyl diphosphate + beta-D-GlcNAc-(1-&gt;4)-Mur2Ac(oyl-L-Ala-gamma-D-Glu-L-Lys-D-Ala-D-Ala)-di-trans,octa-cis-undecaprenyl diphosphate = [GlcNAc-(1-&gt;4)-Mur2Ac(oyl-L-Ala-gamma-D-Glu-L-Lys-D-Ala-D-Ala)](n+1)-di-trans,octa-cis-undecaprenyl diphosphate + di-trans,octa-cis-undecaprenyl diphosphate + H(+)</text>
        <dbReference type="Rhea" id="RHEA:23708"/>
        <dbReference type="Rhea" id="RHEA-COMP:9602"/>
        <dbReference type="Rhea" id="RHEA-COMP:9603"/>
        <dbReference type="ChEBI" id="CHEBI:15378"/>
        <dbReference type="ChEBI" id="CHEBI:58405"/>
        <dbReference type="ChEBI" id="CHEBI:60033"/>
        <dbReference type="ChEBI" id="CHEBI:78435"/>
        <dbReference type="EC" id="2.4.99.28"/>
    </reaction>
</comment>
<evidence type="ECO:0000256" key="10">
    <source>
        <dbReference type="ARBA" id="ARBA00049902"/>
    </source>
</evidence>
<keyword evidence="6" id="KW-0573">Peptidoglycan synthesis</keyword>
<dbReference type="GO" id="GO:0009002">
    <property type="term" value="F:serine-type D-Ala-D-Ala carboxypeptidase activity"/>
    <property type="evidence" value="ECO:0007669"/>
    <property type="project" value="UniProtKB-EC"/>
</dbReference>
<dbReference type="GO" id="GO:0008955">
    <property type="term" value="F:peptidoglycan glycosyltransferase activity"/>
    <property type="evidence" value="ECO:0007669"/>
    <property type="project" value="UniProtKB-EC"/>
</dbReference>
<keyword evidence="4" id="KW-0808">Transferase</keyword>
<dbReference type="Pfam" id="PF00905">
    <property type="entry name" value="Transpeptidase"/>
    <property type="match status" value="1"/>
</dbReference>
<dbReference type="PANTHER" id="PTHR32282">
    <property type="entry name" value="BINDING PROTEIN TRANSPEPTIDASE, PUTATIVE-RELATED"/>
    <property type="match status" value="1"/>
</dbReference>
<dbReference type="InterPro" id="IPR012338">
    <property type="entry name" value="Beta-lactam/transpept-like"/>
</dbReference>
<dbReference type="GO" id="GO:0016020">
    <property type="term" value="C:membrane"/>
    <property type="evidence" value="ECO:0007669"/>
    <property type="project" value="UniProtKB-SubCell"/>
</dbReference>
<dbReference type="AlphaFoldDB" id="A0A2X2DUJ7"/>
<dbReference type="GO" id="GO:0008658">
    <property type="term" value="F:penicillin binding"/>
    <property type="evidence" value="ECO:0007669"/>
    <property type="project" value="InterPro"/>
</dbReference>
<protein>
    <submittedName>
        <fullName evidence="12">Penicillin-binding protein 1b</fullName>
    </submittedName>
</protein>
<evidence type="ECO:0000256" key="8">
    <source>
        <dbReference type="ARBA" id="ARBA00023316"/>
    </source>
</evidence>
<feature type="domain" description="Penicillin-binding protein transpeptidase" evidence="11">
    <location>
        <begin position="25"/>
        <end position="132"/>
    </location>
</feature>
<proteinExistence type="predicted"/>
<dbReference type="EMBL" id="UAUE01000025">
    <property type="protein sequence ID" value="SPY99389.1"/>
    <property type="molecule type" value="Genomic_DNA"/>
</dbReference>
<evidence type="ECO:0000313" key="12">
    <source>
        <dbReference type="EMBL" id="SPY99389.1"/>
    </source>
</evidence>
<dbReference type="PANTHER" id="PTHR32282:SF11">
    <property type="entry name" value="PENICILLIN-BINDING PROTEIN 1B"/>
    <property type="match status" value="1"/>
</dbReference>
<keyword evidence="2" id="KW-1003">Cell membrane</keyword>
<evidence type="ECO:0000256" key="1">
    <source>
        <dbReference type="ARBA" id="ARBA00004370"/>
    </source>
</evidence>
<evidence type="ECO:0000256" key="9">
    <source>
        <dbReference type="ARBA" id="ARBA00034000"/>
    </source>
</evidence>
<evidence type="ECO:0000259" key="11">
    <source>
        <dbReference type="Pfam" id="PF00905"/>
    </source>
</evidence>
<evidence type="ECO:0000256" key="3">
    <source>
        <dbReference type="ARBA" id="ARBA00022676"/>
    </source>
</evidence>
<dbReference type="GO" id="GO:0030288">
    <property type="term" value="C:outer membrane-bounded periplasmic space"/>
    <property type="evidence" value="ECO:0007669"/>
    <property type="project" value="TreeGrafter"/>
</dbReference>
<dbReference type="Gene3D" id="3.40.710.10">
    <property type="entry name" value="DD-peptidase/beta-lactamase superfamily"/>
    <property type="match status" value="1"/>
</dbReference>
<dbReference type="GO" id="GO:0071555">
    <property type="term" value="P:cell wall organization"/>
    <property type="evidence" value="ECO:0007669"/>
    <property type="project" value="UniProtKB-KW"/>
</dbReference>
<organism evidence="12 13">
    <name type="scientific">Proteus mirabilis</name>
    <dbReference type="NCBI Taxonomy" id="584"/>
    <lineage>
        <taxon>Bacteria</taxon>
        <taxon>Pseudomonadati</taxon>
        <taxon>Pseudomonadota</taxon>
        <taxon>Gammaproteobacteria</taxon>
        <taxon>Enterobacterales</taxon>
        <taxon>Morganellaceae</taxon>
        <taxon>Proteus</taxon>
    </lineage>
</organism>
<comment type="subcellular location">
    <subcellularLocation>
        <location evidence="1">Membrane</location>
    </subcellularLocation>
</comment>
<evidence type="ECO:0000313" key="13">
    <source>
        <dbReference type="Proteomes" id="UP000251485"/>
    </source>
</evidence>
<evidence type="ECO:0000256" key="6">
    <source>
        <dbReference type="ARBA" id="ARBA00022984"/>
    </source>
</evidence>
<evidence type="ECO:0000256" key="2">
    <source>
        <dbReference type="ARBA" id="ARBA00022475"/>
    </source>
</evidence>
<evidence type="ECO:0000256" key="4">
    <source>
        <dbReference type="ARBA" id="ARBA00022679"/>
    </source>
</evidence>
<name>A0A2X2DUJ7_PROMI</name>
<evidence type="ECO:0000256" key="7">
    <source>
        <dbReference type="ARBA" id="ARBA00023136"/>
    </source>
</evidence>
<keyword evidence="8" id="KW-0961">Cell wall biogenesis/degradation</keyword>